<protein>
    <submittedName>
        <fullName evidence="1">Uncharacterized protein</fullName>
    </submittedName>
</protein>
<proteinExistence type="predicted"/>
<comment type="caution">
    <text evidence="1">The sequence shown here is derived from an EMBL/GenBank/DDBJ whole genome shotgun (WGS) entry which is preliminary data.</text>
</comment>
<organism evidence="1 2">
    <name type="scientific">Naganishia adeliensis</name>
    <dbReference type="NCBI Taxonomy" id="92952"/>
    <lineage>
        <taxon>Eukaryota</taxon>
        <taxon>Fungi</taxon>
        <taxon>Dikarya</taxon>
        <taxon>Basidiomycota</taxon>
        <taxon>Agaricomycotina</taxon>
        <taxon>Tremellomycetes</taxon>
        <taxon>Filobasidiales</taxon>
        <taxon>Filobasidiaceae</taxon>
        <taxon>Naganishia</taxon>
    </lineage>
</organism>
<evidence type="ECO:0000313" key="1">
    <source>
        <dbReference type="EMBL" id="KAJ9097333.1"/>
    </source>
</evidence>
<gene>
    <name evidence="1" type="ORF">QFC20_006246</name>
</gene>
<dbReference type="EMBL" id="JASBWS010000105">
    <property type="protein sequence ID" value="KAJ9097333.1"/>
    <property type="molecule type" value="Genomic_DNA"/>
</dbReference>
<keyword evidence="2" id="KW-1185">Reference proteome</keyword>
<name>A0ACC2VDY0_9TREE</name>
<accession>A0ACC2VDY0</accession>
<reference evidence="1" key="1">
    <citation type="submission" date="2023-04" db="EMBL/GenBank/DDBJ databases">
        <title>Draft Genome sequencing of Naganishia species isolated from polar environments using Oxford Nanopore Technology.</title>
        <authorList>
            <person name="Leo P."/>
            <person name="Venkateswaran K."/>
        </authorList>
    </citation>
    <scope>NUCLEOTIDE SEQUENCE</scope>
    <source>
        <strain evidence="1">MNA-CCFEE 5262</strain>
    </source>
</reference>
<evidence type="ECO:0000313" key="2">
    <source>
        <dbReference type="Proteomes" id="UP001230649"/>
    </source>
</evidence>
<sequence length="206" mass="23814">MIEAALRLTTDDAYDHKSDAATTRQWLFAEILTREDLETNAQQSAWKLEQVEVEKEEVVRELTMSEAELKECKEQESGALRNQIRDMLTHQAGLEATKRRRRLTTAKGDQRGGGHLRRYAATLSSIFDEYTLSNDYYKEMVALDESITSVLTDAEKTLPELKELKAQPEKHPTVKITLKEREGLFNAITEERKKRYEESQKSRGYK</sequence>
<dbReference type="Proteomes" id="UP001230649">
    <property type="component" value="Unassembled WGS sequence"/>
</dbReference>